<evidence type="ECO:0000313" key="2">
    <source>
        <dbReference type="EMBL" id="RAS38684.1"/>
    </source>
</evidence>
<comment type="caution">
    <text evidence="2">The sequence shown here is derived from an EMBL/GenBank/DDBJ whole genome shotgun (WGS) entry which is preliminary data.</text>
</comment>
<dbReference type="AlphaFoldDB" id="A0A329D315"/>
<feature type="signal peptide" evidence="1">
    <location>
        <begin position="1"/>
        <end position="24"/>
    </location>
</feature>
<name>A0A329D315_9BURK</name>
<proteinExistence type="predicted"/>
<dbReference type="RefSeq" id="WP_111928740.1">
    <property type="nucleotide sequence ID" value="NZ_CADFFP010000004.1"/>
</dbReference>
<sequence length="72" mass="7646">MEMHKRVWGGVAIAVCVLSLSACGTTQMNMIDVQSSTAKTLGLASSDEITVSNIQYGKKNVSGQRTRLDGLS</sequence>
<dbReference type="OrthoDB" id="6608615at2"/>
<dbReference type="PROSITE" id="PS51257">
    <property type="entry name" value="PROKAR_LIPOPROTEIN"/>
    <property type="match status" value="1"/>
</dbReference>
<dbReference type="EMBL" id="QLTK01000001">
    <property type="protein sequence ID" value="RAS38684.1"/>
    <property type="molecule type" value="Genomic_DNA"/>
</dbReference>
<gene>
    <name evidence="2" type="ORF">BX591_10113</name>
</gene>
<organism evidence="2 3">
    <name type="scientific">Paraburkholderia bryophila</name>
    <dbReference type="NCBI Taxonomy" id="420952"/>
    <lineage>
        <taxon>Bacteria</taxon>
        <taxon>Pseudomonadati</taxon>
        <taxon>Pseudomonadota</taxon>
        <taxon>Betaproteobacteria</taxon>
        <taxon>Burkholderiales</taxon>
        <taxon>Burkholderiaceae</taxon>
        <taxon>Paraburkholderia</taxon>
    </lineage>
</organism>
<evidence type="ECO:0000313" key="3">
    <source>
        <dbReference type="Proteomes" id="UP000248918"/>
    </source>
</evidence>
<protein>
    <submittedName>
        <fullName evidence="2">Uncharacterized protein</fullName>
    </submittedName>
</protein>
<feature type="chain" id="PRO_5016409389" evidence="1">
    <location>
        <begin position="25"/>
        <end position="72"/>
    </location>
</feature>
<dbReference type="Proteomes" id="UP000248918">
    <property type="component" value="Unassembled WGS sequence"/>
</dbReference>
<evidence type="ECO:0000256" key="1">
    <source>
        <dbReference type="SAM" id="SignalP"/>
    </source>
</evidence>
<accession>A0A329D315</accession>
<reference evidence="2 3" key="1">
    <citation type="submission" date="2018-06" db="EMBL/GenBank/DDBJ databases">
        <title>Genomic Encyclopedia of Type Strains, Phase III (KMG-III): the genomes of soil and plant-associated and newly described type strains.</title>
        <authorList>
            <person name="Whitman W."/>
        </authorList>
    </citation>
    <scope>NUCLEOTIDE SEQUENCE [LARGE SCALE GENOMIC DNA]</scope>
    <source>
        <strain evidence="2 3">LMG 23644</strain>
    </source>
</reference>
<keyword evidence="1" id="KW-0732">Signal</keyword>